<dbReference type="RefSeq" id="WP_062843712.1">
    <property type="nucleotide sequence ID" value="NZ_CP014945.1"/>
</dbReference>
<gene>
    <name evidence="2" type="ORF">A3K91_0313</name>
</gene>
<name>A0ABM5ZV68_9GAMM</name>
<evidence type="ECO:0000313" key="3">
    <source>
        <dbReference type="Proteomes" id="UP000076104"/>
    </source>
</evidence>
<dbReference type="PANTHER" id="PTHR32385:SF15">
    <property type="entry name" value="INOSITOL PHOSPHOCERAMIDE MANNOSYLTRANSFERASE 1"/>
    <property type="match status" value="1"/>
</dbReference>
<keyword evidence="1" id="KW-0808">Transferase</keyword>
<evidence type="ECO:0000256" key="1">
    <source>
        <dbReference type="ARBA" id="ARBA00022679"/>
    </source>
</evidence>
<dbReference type="InterPro" id="IPR029044">
    <property type="entry name" value="Nucleotide-diphossugar_trans"/>
</dbReference>
<dbReference type="GeneID" id="33058584"/>
<dbReference type="PANTHER" id="PTHR32385">
    <property type="entry name" value="MANNOSYL PHOSPHORYLINOSITOL CERAMIDE SYNTHASE"/>
    <property type="match status" value="1"/>
</dbReference>
<dbReference type="InterPro" id="IPR051706">
    <property type="entry name" value="Glycosyltransferase_domain"/>
</dbReference>
<dbReference type="Pfam" id="PF04488">
    <property type="entry name" value="Gly_transf_sug"/>
    <property type="match status" value="1"/>
</dbReference>
<protein>
    <submittedName>
        <fullName evidence="2">Mannosyltransferase OCH1</fullName>
    </submittedName>
</protein>
<dbReference type="GO" id="GO:0016757">
    <property type="term" value="F:glycosyltransferase activity"/>
    <property type="evidence" value="ECO:0007669"/>
    <property type="project" value="UniProtKB-KW"/>
</dbReference>
<evidence type="ECO:0000313" key="2">
    <source>
        <dbReference type="EMBL" id="AMT95945.1"/>
    </source>
</evidence>
<dbReference type="Proteomes" id="UP000076104">
    <property type="component" value="Chromosome"/>
</dbReference>
<proteinExistence type="predicted"/>
<sequence length="249" mass="29230">MIPRKIHYCWFGTNKLPESTKKYIQTWKKYLPDFEIILWNEENFDINLYSYARDAYVDGKFAFVADVCRAHVLYHEGGIYLDTDVEVLKSLEPLLEHTAFAGFEVSTLDIVDGTKEVNLQMGVIGSEKKSLWIEKILSHFEYLKYYKDNAITINSIVNEIAIEDGFEIKDKFQYIQDYLYLYPSEYFIAKDYQTGIITASVTTFCIHHYDASWLSPLNKTKFKLKHIFIQKLNATLLKKIIIIKRKIIT</sequence>
<dbReference type="EMBL" id="CP014945">
    <property type="protein sequence ID" value="AMT95945.1"/>
    <property type="molecule type" value="Genomic_DNA"/>
</dbReference>
<reference evidence="2 3" key="1">
    <citation type="submission" date="2016-03" db="EMBL/GenBank/DDBJ databases">
        <title>Genome sequencing of Psychrobacter alimentarius PAMC 27889.</title>
        <authorList>
            <person name="Lee J."/>
            <person name="Kim O.-S."/>
        </authorList>
    </citation>
    <scope>NUCLEOTIDE SEQUENCE [LARGE SCALE GENOMIC DNA]</scope>
    <source>
        <strain evidence="2 3">PAMC 27889</strain>
    </source>
</reference>
<keyword evidence="3" id="KW-1185">Reference proteome</keyword>
<accession>A0ABM5ZV68</accession>
<keyword evidence="2" id="KW-0328">Glycosyltransferase</keyword>
<dbReference type="Gene3D" id="3.90.550.20">
    <property type="match status" value="1"/>
</dbReference>
<dbReference type="SUPFAM" id="SSF53448">
    <property type="entry name" value="Nucleotide-diphospho-sugar transferases"/>
    <property type="match status" value="1"/>
</dbReference>
<dbReference type="InterPro" id="IPR007577">
    <property type="entry name" value="GlycoTrfase_DXD_sugar-bd_CS"/>
</dbReference>
<organism evidence="2 3">
    <name type="scientific">Psychrobacter alimentarius</name>
    <dbReference type="NCBI Taxonomy" id="261164"/>
    <lineage>
        <taxon>Bacteria</taxon>
        <taxon>Pseudomonadati</taxon>
        <taxon>Pseudomonadota</taxon>
        <taxon>Gammaproteobacteria</taxon>
        <taxon>Moraxellales</taxon>
        <taxon>Moraxellaceae</taxon>
        <taxon>Psychrobacter</taxon>
    </lineage>
</organism>